<comment type="caution">
    <text evidence="1">The sequence shown here is derived from an EMBL/GenBank/DDBJ whole genome shotgun (WGS) entry which is preliminary data.</text>
</comment>
<name>A0A1S8RSU6_CLOBE</name>
<gene>
    <name evidence="1" type="ORF">BCD95_002116</name>
</gene>
<evidence type="ECO:0000313" key="2">
    <source>
        <dbReference type="Proteomes" id="UP000822184"/>
    </source>
</evidence>
<organism evidence="1 2">
    <name type="scientific">Clostridium beijerinckii</name>
    <name type="common">Clostridium MP</name>
    <dbReference type="NCBI Taxonomy" id="1520"/>
    <lineage>
        <taxon>Bacteria</taxon>
        <taxon>Bacillati</taxon>
        <taxon>Bacillota</taxon>
        <taxon>Clostridia</taxon>
        <taxon>Eubacteriales</taxon>
        <taxon>Clostridiaceae</taxon>
        <taxon>Clostridium</taxon>
    </lineage>
</organism>
<dbReference type="Proteomes" id="UP000822184">
    <property type="component" value="Unassembled WGS sequence"/>
</dbReference>
<dbReference type="AlphaFoldDB" id="A0A1S8RSU6"/>
<evidence type="ECO:0000313" key="1">
    <source>
        <dbReference type="EMBL" id="NSB13857.1"/>
    </source>
</evidence>
<proteinExistence type="predicted"/>
<dbReference type="EMBL" id="JABTDW010000001">
    <property type="protein sequence ID" value="NSB13857.1"/>
    <property type="molecule type" value="Genomic_DNA"/>
</dbReference>
<protein>
    <submittedName>
        <fullName evidence="1">Uncharacterized protein</fullName>
    </submittedName>
</protein>
<reference evidence="1" key="1">
    <citation type="submission" date="2020-06" db="EMBL/GenBank/DDBJ databases">
        <title>Genomic insights into acetone-butanol-ethanol (ABE) fermentation by sequencing solventogenic clostridia strains.</title>
        <authorList>
            <person name="Brown S."/>
        </authorList>
    </citation>
    <scope>NUCLEOTIDE SEQUENCE</scope>
    <source>
        <strain evidence="1">DJ123</strain>
    </source>
</reference>
<accession>A0A1S8RSU6</accession>
<sequence>MKSDKMFRIIYSLTIFVLFFLTFYIGFEIIKLKHNIISYIILTIISGCLLQLCVKIFSRRNK</sequence>